<sequence>MVKLCLYTRHTSSCMCVGCTQSPESLTRVSSSGFSRLPPSCYSNYLAYRYLSLTYNITLQGNKGSM</sequence>
<evidence type="ECO:0000313" key="1">
    <source>
        <dbReference type="EMBL" id="AYD42929.1"/>
    </source>
</evidence>
<dbReference type="EMBL" id="CP032482">
    <property type="protein sequence ID" value="AYD42929.1"/>
    <property type="molecule type" value="Genomic_DNA"/>
</dbReference>
<protein>
    <submittedName>
        <fullName evidence="1">Uncharacterized protein</fullName>
    </submittedName>
</protein>
<organism evidence="1 2">
    <name type="scientific">Yersinia rochesterensis</name>
    <dbReference type="NCBI Taxonomy" id="1604335"/>
    <lineage>
        <taxon>Bacteria</taxon>
        <taxon>Pseudomonadati</taxon>
        <taxon>Pseudomonadota</taxon>
        <taxon>Gammaproteobacteria</taxon>
        <taxon>Enterobacterales</taxon>
        <taxon>Yersiniaceae</taxon>
        <taxon>Yersinia</taxon>
    </lineage>
</organism>
<gene>
    <name evidence="1" type="ORF">DXZ79_03760</name>
</gene>
<reference evidence="1 2" key="1">
    <citation type="submission" date="2018-09" db="EMBL/GenBank/DDBJ databases">
        <title>Yersinia kristensenii subsp. rochesterensis subsp. nov., Isolated from Human Feces.</title>
        <authorList>
            <person name="Cunningham S.A."/>
            <person name="Jeraldo P."/>
            <person name="Patel R."/>
        </authorList>
    </citation>
    <scope>NUCLEOTIDE SEQUENCE [LARGE SCALE GENOMIC DNA]</scope>
    <source>
        <strain evidence="1 2">ATCC BAA-2637</strain>
    </source>
</reference>
<proteinExistence type="predicted"/>
<accession>A0A8D4SM30</accession>
<name>A0A8D4SM30_9GAMM</name>
<dbReference type="AlphaFoldDB" id="A0A8D4SM30"/>
<dbReference type="Proteomes" id="UP000265864">
    <property type="component" value="Chromosome"/>
</dbReference>
<evidence type="ECO:0000313" key="2">
    <source>
        <dbReference type="Proteomes" id="UP000265864"/>
    </source>
</evidence>